<proteinExistence type="inferred from homology"/>
<dbReference type="Proteomes" id="UP000179769">
    <property type="component" value="Unassembled WGS sequence"/>
</dbReference>
<keyword evidence="8" id="KW-1185">Reference proteome</keyword>
<evidence type="ECO:0000256" key="3">
    <source>
        <dbReference type="ARBA" id="ARBA00022679"/>
    </source>
</evidence>
<name>A0A1S1PZB7_9ACTN</name>
<accession>A0A1S1PZB7</accession>
<evidence type="ECO:0000313" key="8">
    <source>
        <dbReference type="Proteomes" id="UP000179769"/>
    </source>
</evidence>
<keyword evidence="4" id="KW-0677">Repeat</keyword>
<dbReference type="GO" id="GO:0005737">
    <property type="term" value="C:cytoplasm"/>
    <property type="evidence" value="ECO:0007669"/>
    <property type="project" value="InterPro"/>
</dbReference>
<evidence type="ECO:0000256" key="5">
    <source>
        <dbReference type="ARBA" id="ARBA00023315"/>
    </source>
</evidence>
<comment type="caution">
    <text evidence="7">The sequence shown here is derived from an EMBL/GenBank/DDBJ whole genome shotgun (WGS) entry which is preliminary data.</text>
</comment>
<reference evidence="8" key="1">
    <citation type="submission" date="2016-07" db="EMBL/GenBank/DDBJ databases">
        <title>Frankia sp. NRRL B-16219 Genome sequencing.</title>
        <authorList>
            <person name="Ghodhbane-Gtari F."/>
            <person name="Swanson E."/>
            <person name="Gueddou A."/>
            <person name="Louati M."/>
            <person name="Nouioui I."/>
            <person name="Hezbri K."/>
            <person name="Abebe-Akele F."/>
            <person name="Simpson S."/>
            <person name="Morris K."/>
            <person name="Thomas K."/>
            <person name="Gtari M."/>
            <person name="Tisa L.S."/>
        </authorList>
    </citation>
    <scope>NUCLEOTIDE SEQUENCE [LARGE SCALE GENOMIC DNA]</scope>
    <source>
        <strain evidence="8">NRRL B-16219</strain>
    </source>
</reference>
<comment type="similarity">
    <text evidence="1 6">Belongs to the transferase hexapeptide repeat family.</text>
</comment>
<dbReference type="PROSITE" id="PS00101">
    <property type="entry name" value="HEXAPEP_TRANSFERASES"/>
    <property type="match status" value="1"/>
</dbReference>
<keyword evidence="5 6" id="KW-0012">Acyltransferase</keyword>
<dbReference type="InterPro" id="IPR005881">
    <property type="entry name" value="Ser_O-AcTrfase"/>
</dbReference>
<dbReference type="InterPro" id="IPR045304">
    <property type="entry name" value="LbH_SAT"/>
</dbReference>
<protein>
    <recommendedName>
        <fullName evidence="2 6">Serine acetyltransferase</fullName>
        <ecNumber evidence="6">2.3.1.30</ecNumber>
    </recommendedName>
</protein>
<evidence type="ECO:0000256" key="1">
    <source>
        <dbReference type="ARBA" id="ARBA00007274"/>
    </source>
</evidence>
<dbReference type="GO" id="GO:0009001">
    <property type="term" value="F:serine O-acetyltransferase activity"/>
    <property type="evidence" value="ECO:0007669"/>
    <property type="project" value="UniProtKB-EC"/>
</dbReference>
<dbReference type="EMBL" id="MAXA01000215">
    <property type="protein sequence ID" value="OHV28013.1"/>
    <property type="molecule type" value="Genomic_DNA"/>
</dbReference>
<dbReference type="CDD" id="cd03354">
    <property type="entry name" value="LbH_SAT"/>
    <property type="match status" value="1"/>
</dbReference>
<dbReference type="PANTHER" id="PTHR42811">
    <property type="entry name" value="SERINE ACETYLTRANSFERASE"/>
    <property type="match status" value="1"/>
</dbReference>
<dbReference type="Gene3D" id="2.160.10.10">
    <property type="entry name" value="Hexapeptide repeat proteins"/>
    <property type="match status" value="1"/>
</dbReference>
<comment type="catalytic activity">
    <reaction evidence="6">
        <text>L-serine + acetyl-CoA = O-acetyl-L-serine + CoA</text>
        <dbReference type="Rhea" id="RHEA:24560"/>
        <dbReference type="ChEBI" id="CHEBI:33384"/>
        <dbReference type="ChEBI" id="CHEBI:57287"/>
        <dbReference type="ChEBI" id="CHEBI:57288"/>
        <dbReference type="ChEBI" id="CHEBI:58340"/>
        <dbReference type="EC" id="2.3.1.30"/>
    </reaction>
</comment>
<dbReference type="SUPFAM" id="SSF51161">
    <property type="entry name" value="Trimeric LpxA-like enzymes"/>
    <property type="match status" value="1"/>
</dbReference>
<evidence type="ECO:0000313" key="7">
    <source>
        <dbReference type="EMBL" id="OHV28013.1"/>
    </source>
</evidence>
<dbReference type="AlphaFoldDB" id="A0A1S1PZB7"/>
<organism evidence="7 8">
    <name type="scientific">Parafrankia soli</name>
    <dbReference type="NCBI Taxonomy" id="2599596"/>
    <lineage>
        <taxon>Bacteria</taxon>
        <taxon>Bacillati</taxon>
        <taxon>Actinomycetota</taxon>
        <taxon>Actinomycetes</taxon>
        <taxon>Frankiales</taxon>
        <taxon>Frankiaceae</taxon>
        <taxon>Parafrankia</taxon>
    </lineage>
</organism>
<evidence type="ECO:0000256" key="2">
    <source>
        <dbReference type="ARBA" id="ARBA00018522"/>
    </source>
</evidence>
<dbReference type="InterPro" id="IPR001451">
    <property type="entry name" value="Hexapep"/>
</dbReference>
<gene>
    <name evidence="7" type="ORF">BBK14_18595</name>
</gene>
<dbReference type="GO" id="GO:0006535">
    <property type="term" value="P:cysteine biosynthetic process from serine"/>
    <property type="evidence" value="ECO:0007669"/>
    <property type="project" value="InterPro"/>
</dbReference>
<sequence>MAKEPAAARAAVAGSRGAPLSLRAQLREDRDVHYGSRLHPGYQALAVHRFGRWCRERGGLVGRFGTIAFKAVNNIVIRNLQGTEISVDASIGRRVLIGHHQAVMIPRYCVIGDDTIIRHGVTIGYASTDAPPDAVPKIGARVDIAPGAHLIGPITIGDDVKIGPGSIVTTDVPAGATVFAAPARIMRPPAG</sequence>
<dbReference type="EC" id="2.3.1.30" evidence="6"/>
<dbReference type="OrthoDB" id="2643438at2"/>
<evidence type="ECO:0000256" key="6">
    <source>
        <dbReference type="PIRNR" id="PIRNR000441"/>
    </source>
</evidence>
<evidence type="ECO:0000256" key="4">
    <source>
        <dbReference type="ARBA" id="ARBA00022737"/>
    </source>
</evidence>
<dbReference type="PIRSF" id="PIRSF000441">
    <property type="entry name" value="CysE"/>
    <property type="match status" value="1"/>
</dbReference>
<dbReference type="Pfam" id="PF00132">
    <property type="entry name" value="Hexapep"/>
    <property type="match status" value="1"/>
</dbReference>
<keyword evidence="3 6" id="KW-0808">Transferase</keyword>
<dbReference type="InterPro" id="IPR018357">
    <property type="entry name" value="Hexapep_transf_CS"/>
</dbReference>
<dbReference type="InterPro" id="IPR011004">
    <property type="entry name" value="Trimer_LpxA-like_sf"/>
</dbReference>